<evidence type="ECO:0000313" key="2">
    <source>
        <dbReference type="EMBL" id="QHA09265.1"/>
    </source>
</evidence>
<organism evidence="2 3">
    <name type="scientific">Streptomyces broussonetiae</name>
    <dbReference type="NCBI Taxonomy" id="2686304"/>
    <lineage>
        <taxon>Bacteria</taxon>
        <taxon>Bacillati</taxon>
        <taxon>Actinomycetota</taxon>
        <taxon>Actinomycetes</taxon>
        <taxon>Kitasatosporales</taxon>
        <taxon>Streptomycetaceae</taxon>
        <taxon>Streptomyces</taxon>
    </lineage>
</organism>
<evidence type="ECO:0000313" key="3">
    <source>
        <dbReference type="Proteomes" id="UP000436138"/>
    </source>
</evidence>
<accession>A0A6I6NJV9</accession>
<protein>
    <submittedName>
        <fullName evidence="2">Uncharacterized protein</fullName>
    </submittedName>
</protein>
<dbReference type="KEGG" id="sbro:GQF42_44265"/>
<evidence type="ECO:0000256" key="1">
    <source>
        <dbReference type="SAM" id="MobiDB-lite"/>
    </source>
</evidence>
<reference evidence="2 3" key="1">
    <citation type="submission" date="2019-12" db="EMBL/GenBank/DDBJ databases">
        <title>Streptomyces sp. strain T44 isolated from rhizosphere soil of Broussonetia papyrifera.</title>
        <authorList>
            <person name="Mo P."/>
        </authorList>
    </citation>
    <scope>NUCLEOTIDE SEQUENCE [LARGE SCALE GENOMIC DNA]</scope>
    <source>
        <strain evidence="2 3">T44</strain>
    </source>
</reference>
<dbReference type="RefSeq" id="WP_158929497.1">
    <property type="nucleotide sequence ID" value="NZ_CP047020.1"/>
</dbReference>
<feature type="region of interest" description="Disordered" evidence="1">
    <location>
        <begin position="142"/>
        <end position="227"/>
    </location>
</feature>
<sequence>MADGDRADGLLAVMVGRLVTAGLLKRRGRPRAGSTHMLAAVRRLNRGELVAETLRCALEQLAVQAEEWLAGLITPRWAVRYDRLPRGREALIAYVLQVGADGTHILQAIHRDDAPPPLRGLPAVQVLRQVWVQQYWYDAEGQLGSRGPKSTRDRARRRKTEQRNTGKTSADDRTDPATAQVPWSSPEMATPHDPEAATARRSPPPGSPTGSATATTRARHATTPDRT</sequence>
<proteinExistence type="predicted"/>
<dbReference type="Proteomes" id="UP000436138">
    <property type="component" value="Chromosome"/>
</dbReference>
<dbReference type="AlphaFoldDB" id="A0A6I6NJV9"/>
<gene>
    <name evidence="2" type="ORF">GQF42_44265</name>
</gene>
<dbReference type="EMBL" id="CP047020">
    <property type="protein sequence ID" value="QHA09265.1"/>
    <property type="molecule type" value="Genomic_DNA"/>
</dbReference>
<name>A0A6I6NJV9_9ACTN</name>
<feature type="compositionally biased region" description="Basic and acidic residues" evidence="1">
    <location>
        <begin position="161"/>
        <end position="175"/>
    </location>
</feature>
<keyword evidence="3" id="KW-1185">Reference proteome</keyword>